<evidence type="ECO:0000313" key="3">
    <source>
        <dbReference type="Proteomes" id="UP000315724"/>
    </source>
</evidence>
<reference evidence="2 3" key="1">
    <citation type="submission" date="2019-02" db="EMBL/GenBank/DDBJ databases">
        <title>Deep-cultivation of Planctomycetes and their phenomic and genomic characterization uncovers novel biology.</title>
        <authorList>
            <person name="Wiegand S."/>
            <person name="Jogler M."/>
            <person name="Boedeker C."/>
            <person name="Pinto D."/>
            <person name="Vollmers J."/>
            <person name="Rivas-Marin E."/>
            <person name="Kohn T."/>
            <person name="Peeters S.H."/>
            <person name="Heuer A."/>
            <person name="Rast P."/>
            <person name="Oberbeckmann S."/>
            <person name="Bunk B."/>
            <person name="Jeske O."/>
            <person name="Meyerdierks A."/>
            <person name="Storesund J.E."/>
            <person name="Kallscheuer N."/>
            <person name="Luecker S."/>
            <person name="Lage O.M."/>
            <person name="Pohl T."/>
            <person name="Merkel B.J."/>
            <person name="Hornburger P."/>
            <person name="Mueller R.-W."/>
            <person name="Bruemmer F."/>
            <person name="Labrenz M."/>
            <person name="Spormann A.M."/>
            <person name="Op den Camp H."/>
            <person name="Overmann J."/>
            <person name="Amann R."/>
            <person name="Jetten M.S.M."/>
            <person name="Mascher T."/>
            <person name="Medema M.H."/>
            <person name="Devos D.P."/>
            <person name="Kaster A.-K."/>
            <person name="Ovreas L."/>
            <person name="Rohde M."/>
            <person name="Galperin M.Y."/>
            <person name="Jogler C."/>
        </authorList>
    </citation>
    <scope>NUCLEOTIDE SEQUENCE [LARGE SCALE GENOMIC DNA]</scope>
    <source>
        <strain evidence="2 3">Mal48</strain>
    </source>
</reference>
<sequence length="159" mass="18740">MTNTERAWYQDGWTVFFIVLVGGVFIVPVGTQLYQQWQYEQKPYVIPQISGRVQRQLFGQPELIISAWHQHPGDLRNGVFVVSLNHKEDERTKKENTRFHSFEIWKPNKENALEFTFPLSSGEVSKEIPMSFLLRAKNVKQHFSVDSWLINDWKSNQDE</sequence>
<evidence type="ECO:0000313" key="2">
    <source>
        <dbReference type="EMBL" id="QDT32006.1"/>
    </source>
</evidence>
<name>A0A517QK32_9PLAN</name>
<keyword evidence="1" id="KW-0812">Transmembrane</keyword>
<dbReference type="OrthoDB" id="217086at2"/>
<dbReference type="AlphaFoldDB" id="A0A517QK32"/>
<dbReference type="Proteomes" id="UP000315724">
    <property type="component" value="Chromosome"/>
</dbReference>
<organism evidence="2 3">
    <name type="scientific">Thalassoglobus polymorphus</name>
    <dbReference type="NCBI Taxonomy" id="2527994"/>
    <lineage>
        <taxon>Bacteria</taxon>
        <taxon>Pseudomonadati</taxon>
        <taxon>Planctomycetota</taxon>
        <taxon>Planctomycetia</taxon>
        <taxon>Planctomycetales</taxon>
        <taxon>Planctomycetaceae</taxon>
        <taxon>Thalassoglobus</taxon>
    </lineage>
</organism>
<protein>
    <submittedName>
        <fullName evidence="2">Uncharacterized protein</fullName>
    </submittedName>
</protein>
<dbReference type="RefSeq" id="WP_145196991.1">
    <property type="nucleotide sequence ID" value="NZ_CP036267.1"/>
</dbReference>
<proteinExistence type="predicted"/>
<keyword evidence="1" id="KW-1133">Transmembrane helix</keyword>
<dbReference type="KEGG" id="tpol:Mal48_12450"/>
<feature type="transmembrane region" description="Helical" evidence="1">
    <location>
        <begin position="12"/>
        <end position="34"/>
    </location>
</feature>
<dbReference type="EMBL" id="CP036267">
    <property type="protein sequence ID" value="QDT32006.1"/>
    <property type="molecule type" value="Genomic_DNA"/>
</dbReference>
<keyword evidence="1" id="KW-0472">Membrane</keyword>
<keyword evidence="3" id="KW-1185">Reference proteome</keyword>
<gene>
    <name evidence="2" type="ORF">Mal48_12450</name>
</gene>
<evidence type="ECO:0000256" key="1">
    <source>
        <dbReference type="SAM" id="Phobius"/>
    </source>
</evidence>
<accession>A0A517QK32</accession>